<organism evidence="7 8">
    <name type="scientific">Aminobacter carboxidus</name>
    <dbReference type="NCBI Taxonomy" id="376165"/>
    <lineage>
        <taxon>Bacteria</taxon>
        <taxon>Pseudomonadati</taxon>
        <taxon>Pseudomonadota</taxon>
        <taxon>Alphaproteobacteria</taxon>
        <taxon>Hyphomicrobiales</taxon>
        <taxon>Phyllobacteriaceae</taxon>
        <taxon>Aminobacter</taxon>
    </lineage>
</organism>
<comment type="caution">
    <text evidence="7">The sequence shown here is derived from an EMBL/GenBank/DDBJ whole genome shotgun (WGS) entry which is preliminary data.</text>
</comment>
<dbReference type="InterPro" id="IPR029063">
    <property type="entry name" value="SAM-dependent_MTases_sf"/>
</dbReference>
<gene>
    <name evidence="7" type="ORF">IHE39_28040</name>
</gene>
<dbReference type="SMART" id="SM00650">
    <property type="entry name" value="rADc"/>
    <property type="match status" value="1"/>
</dbReference>
<dbReference type="CDD" id="cd02440">
    <property type="entry name" value="AdoMet_MTases"/>
    <property type="match status" value="1"/>
</dbReference>
<dbReference type="InterPro" id="IPR002052">
    <property type="entry name" value="DNA_methylase_N6_adenine_CS"/>
</dbReference>
<protein>
    <submittedName>
        <fullName evidence="7">N-6 DNA methylase</fullName>
    </submittedName>
</protein>
<evidence type="ECO:0000256" key="3">
    <source>
        <dbReference type="ARBA" id="ARBA00022679"/>
    </source>
</evidence>
<comment type="similarity">
    <text evidence="1">Belongs to the N(4)/N(6)-methyltransferase family.</text>
</comment>
<evidence type="ECO:0000259" key="6">
    <source>
        <dbReference type="SMART" id="SM00650"/>
    </source>
</evidence>
<evidence type="ECO:0000313" key="8">
    <source>
        <dbReference type="Proteomes" id="UP000598227"/>
    </source>
</evidence>
<feature type="domain" description="Ribosomal RNA adenine methylase transferase N-terminal" evidence="6">
    <location>
        <begin position="92"/>
        <end position="219"/>
    </location>
</feature>
<evidence type="ECO:0000256" key="2">
    <source>
        <dbReference type="ARBA" id="ARBA00022603"/>
    </source>
</evidence>
<dbReference type="InterPro" id="IPR003356">
    <property type="entry name" value="DNA_methylase_A-5"/>
</dbReference>
<dbReference type="GO" id="GO:0008168">
    <property type="term" value="F:methyltransferase activity"/>
    <property type="evidence" value="ECO:0007669"/>
    <property type="project" value="UniProtKB-KW"/>
</dbReference>
<evidence type="ECO:0000256" key="1">
    <source>
        <dbReference type="ARBA" id="ARBA00006594"/>
    </source>
</evidence>
<dbReference type="Gene3D" id="3.40.50.150">
    <property type="entry name" value="Vaccinia Virus protein VP39"/>
    <property type="match status" value="1"/>
</dbReference>
<dbReference type="Pfam" id="PF02384">
    <property type="entry name" value="N6_Mtase"/>
    <property type="match status" value="1"/>
</dbReference>
<dbReference type="PROSITE" id="PS00092">
    <property type="entry name" value="N6_MTASE"/>
    <property type="match status" value="1"/>
</dbReference>
<keyword evidence="2 7" id="KW-0489">Methyltransferase</keyword>
<keyword evidence="5" id="KW-0680">Restriction system</keyword>
<dbReference type="RefSeq" id="WP_192568822.1">
    <property type="nucleotide sequence ID" value="NZ_JACZEP010000017.1"/>
</dbReference>
<reference evidence="7 8" key="1">
    <citation type="submission" date="2020-09" db="EMBL/GenBank/DDBJ databases">
        <title>Draft Genome Sequence of Aminobacter carboxidus type strain DSM 1086, a soil Gram-negative carboxydobacterium.</title>
        <authorList>
            <person name="Turrini P."/>
            <person name="Tescari M."/>
            <person name="Artuso I."/>
            <person name="Lugli G.A."/>
            <person name="Frangipani E."/>
            <person name="Ventura M."/>
            <person name="Visca P."/>
        </authorList>
    </citation>
    <scope>NUCLEOTIDE SEQUENCE [LARGE SCALE GENOMIC DNA]</scope>
    <source>
        <strain evidence="7 8">DSM 1086</strain>
    </source>
</reference>
<accession>A0ABR9GWU1</accession>
<dbReference type="InterPro" id="IPR020598">
    <property type="entry name" value="rRNA_Ade_methylase_Trfase_N"/>
</dbReference>
<evidence type="ECO:0000256" key="4">
    <source>
        <dbReference type="ARBA" id="ARBA00022691"/>
    </source>
</evidence>
<dbReference type="EMBL" id="JACZEP010000017">
    <property type="protein sequence ID" value="MBE1208149.1"/>
    <property type="molecule type" value="Genomic_DNA"/>
</dbReference>
<keyword evidence="3" id="KW-0808">Transferase</keyword>
<name>A0ABR9GWU1_9HYPH</name>
<keyword evidence="4" id="KW-0949">S-adenosyl-L-methionine</keyword>
<keyword evidence="8" id="KW-1185">Reference proteome</keyword>
<evidence type="ECO:0000313" key="7">
    <source>
        <dbReference type="EMBL" id="MBE1208149.1"/>
    </source>
</evidence>
<dbReference type="SUPFAM" id="SSF53335">
    <property type="entry name" value="S-adenosyl-L-methionine-dependent methyltransferases"/>
    <property type="match status" value="1"/>
</dbReference>
<proteinExistence type="inferred from homology"/>
<sequence>MARVTKISESVLAVLSAASFDGPRMTLAGALDRKLYADTAKVIEAAGGKWNRAAKAHVFPEGDAADQVEPIILTGEIVRPQDMGQFDSPPTVVQRVVELADINRGMSVLEPSAGIGNLAHAADACGGKVTAFEVDEKRAAKLGNFVVHVADFLTIEPTASFNRVVMNPPFAPAQADIDHVLHALQFLKPDGRLVSVMSAGVMFRSSAKTIGFRALVDHRGGTISRLPEGSFRASGTDVNTCIVVIPGEAA</sequence>
<evidence type="ECO:0000256" key="5">
    <source>
        <dbReference type="ARBA" id="ARBA00022747"/>
    </source>
</evidence>
<dbReference type="Proteomes" id="UP000598227">
    <property type="component" value="Unassembled WGS sequence"/>
</dbReference>
<dbReference type="PRINTS" id="PR00507">
    <property type="entry name" value="N12N6MTFRASE"/>
</dbReference>
<dbReference type="GO" id="GO:0032259">
    <property type="term" value="P:methylation"/>
    <property type="evidence" value="ECO:0007669"/>
    <property type="project" value="UniProtKB-KW"/>
</dbReference>